<feature type="region of interest" description="Disordered" evidence="1">
    <location>
        <begin position="127"/>
        <end position="218"/>
    </location>
</feature>
<feature type="compositionally biased region" description="Basic and acidic residues" evidence="1">
    <location>
        <begin position="175"/>
        <end position="197"/>
    </location>
</feature>
<dbReference type="AlphaFoldDB" id="A0A1B6I826"/>
<gene>
    <name evidence="3" type="ORF">g.28612</name>
</gene>
<dbReference type="EMBL" id="GECU01024649">
    <property type="protein sequence ID" value="JAS83057.1"/>
    <property type="molecule type" value="Transcribed_RNA"/>
</dbReference>
<reference evidence="3" key="1">
    <citation type="submission" date="2015-11" db="EMBL/GenBank/DDBJ databases">
        <title>De novo transcriptome assembly of four potential Pierce s Disease insect vectors from Arizona vineyards.</title>
        <authorList>
            <person name="Tassone E.E."/>
        </authorList>
    </citation>
    <scope>NUCLEOTIDE SEQUENCE</scope>
</reference>
<organism evidence="3">
    <name type="scientific">Homalodisca liturata</name>
    <dbReference type="NCBI Taxonomy" id="320908"/>
    <lineage>
        <taxon>Eukaryota</taxon>
        <taxon>Metazoa</taxon>
        <taxon>Ecdysozoa</taxon>
        <taxon>Arthropoda</taxon>
        <taxon>Hexapoda</taxon>
        <taxon>Insecta</taxon>
        <taxon>Pterygota</taxon>
        <taxon>Neoptera</taxon>
        <taxon>Paraneoptera</taxon>
        <taxon>Hemiptera</taxon>
        <taxon>Auchenorrhyncha</taxon>
        <taxon>Membracoidea</taxon>
        <taxon>Cicadellidae</taxon>
        <taxon>Cicadellinae</taxon>
        <taxon>Proconiini</taxon>
        <taxon>Homalodisca</taxon>
    </lineage>
</organism>
<feature type="compositionally biased region" description="Low complexity" evidence="1">
    <location>
        <begin position="199"/>
        <end position="218"/>
    </location>
</feature>
<name>A0A1B6I826_9HEMI</name>
<dbReference type="InterPro" id="IPR057991">
    <property type="entry name" value="TPR_TAF2_C"/>
</dbReference>
<protein>
    <recommendedName>
        <fullName evidence="2">Transcription initiation factor TFIID subunit 2 TPR repeats domain-containing protein</fullName>
    </recommendedName>
</protein>
<accession>A0A1B6I826</accession>
<evidence type="ECO:0000313" key="3">
    <source>
        <dbReference type="EMBL" id="JAS83057.1"/>
    </source>
</evidence>
<evidence type="ECO:0000256" key="1">
    <source>
        <dbReference type="SAM" id="MobiDB-lite"/>
    </source>
</evidence>
<feature type="compositionally biased region" description="Basic residues" evidence="1">
    <location>
        <begin position="154"/>
        <end position="174"/>
    </location>
</feature>
<proteinExistence type="predicted"/>
<evidence type="ECO:0000259" key="2">
    <source>
        <dbReference type="Pfam" id="PF25577"/>
    </source>
</evidence>
<dbReference type="Pfam" id="PF25577">
    <property type="entry name" value="TPR_TAF2_C"/>
    <property type="match status" value="1"/>
</dbReference>
<feature type="domain" description="Transcription initiation factor TFIID subunit 2 TPR repeats" evidence="2">
    <location>
        <begin position="2"/>
        <end position="42"/>
    </location>
</feature>
<sequence>MLSHDTRMRCSMVDLYYVLYGKKRPTCLPIPELAALLKPQRVDSFIESELSVMKPSQSQPEAMDVSMSLKRKAASPLKELEVVTADDLGVATVEVIGADDTNKSSRSKDVGEAGPSKVKTEYYSENSASLPGISGTGGPVGFEPGMFNKEDKLKKKKKDRKKHKHKHKHKHDHKHTKEKEKDKEKKDLGKLKIKEETLSSASSSPSPPASSASKEFTF</sequence>